<sequence length="100" mass="10637">MGGGGRFGTTAWKWGDGEKLCWRWMVTKDEGWVMGAQVGLMEAVGVGWWGSMFEGGFGGRLGGSNGGELVRAQSGECLKCVGIFGWFEKGDKGVGLVQGR</sequence>
<proteinExistence type="predicted"/>
<organism evidence="1 2">
    <name type="scientific">Hibiscus sabdariffa</name>
    <name type="common">roselle</name>
    <dbReference type="NCBI Taxonomy" id="183260"/>
    <lineage>
        <taxon>Eukaryota</taxon>
        <taxon>Viridiplantae</taxon>
        <taxon>Streptophyta</taxon>
        <taxon>Embryophyta</taxon>
        <taxon>Tracheophyta</taxon>
        <taxon>Spermatophyta</taxon>
        <taxon>Magnoliopsida</taxon>
        <taxon>eudicotyledons</taxon>
        <taxon>Gunneridae</taxon>
        <taxon>Pentapetalae</taxon>
        <taxon>rosids</taxon>
        <taxon>malvids</taxon>
        <taxon>Malvales</taxon>
        <taxon>Malvaceae</taxon>
        <taxon>Malvoideae</taxon>
        <taxon>Hibiscus</taxon>
    </lineage>
</organism>
<evidence type="ECO:0000313" key="2">
    <source>
        <dbReference type="Proteomes" id="UP001396334"/>
    </source>
</evidence>
<reference evidence="1 2" key="1">
    <citation type="journal article" date="2024" name="G3 (Bethesda)">
        <title>Genome assembly of Hibiscus sabdariffa L. provides insights into metabolisms of medicinal natural products.</title>
        <authorList>
            <person name="Kim T."/>
        </authorList>
    </citation>
    <scope>NUCLEOTIDE SEQUENCE [LARGE SCALE GENOMIC DNA]</scope>
    <source>
        <strain evidence="1">TK-2024</strain>
        <tissue evidence="1">Old leaves</tissue>
    </source>
</reference>
<comment type="caution">
    <text evidence="1">The sequence shown here is derived from an EMBL/GenBank/DDBJ whole genome shotgun (WGS) entry which is preliminary data.</text>
</comment>
<name>A0ABR2AAN1_9ROSI</name>
<protein>
    <submittedName>
        <fullName evidence="1">Uncharacterized protein</fullName>
    </submittedName>
</protein>
<keyword evidence="2" id="KW-1185">Reference proteome</keyword>
<evidence type="ECO:0000313" key="1">
    <source>
        <dbReference type="EMBL" id="KAK8490153.1"/>
    </source>
</evidence>
<gene>
    <name evidence="1" type="ORF">V6N11_043367</name>
</gene>
<dbReference type="EMBL" id="JBBPBN010000290">
    <property type="protein sequence ID" value="KAK8490153.1"/>
    <property type="molecule type" value="Genomic_DNA"/>
</dbReference>
<dbReference type="Proteomes" id="UP001396334">
    <property type="component" value="Unassembled WGS sequence"/>
</dbReference>
<accession>A0ABR2AAN1</accession>